<proteinExistence type="predicted"/>
<dbReference type="GO" id="GO:0010212">
    <property type="term" value="P:response to ionizing radiation"/>
    <property type="evidence" value="ECO:0007669"/>
    <property type="project" value="TreeGrafter"/>
</dbReference>
<dbReference type="GO" id="GO:0044818">
    <property type="term" value="P:mitotic G2/M transition checkpoint"/>
    <property type="evidence" value="ECO:0007669"/>
    <property type="project" value="TreeGrafter"/>
</dbReference>
<dbReference type="PANTHER" id="PTHR13356">
    <property type="entry name" value="OB FOLD NUCLEIC ACID BINDING PROTEIN-RELATED"/>
    <property type="match status" value="1"/>
</dbReference>
<dbReference type="GO" id="GO:0005694">
    <property type="term" value="C:chromosome"/>
    <property type="evidence" value="ECO:0007669"/>
    <property type="project" value="UniProtKB-ARBA"/>
</dbReference>
<dbReference type="GO" id="GO:0000724">
    <property type="term" value="P:double-strand break repair via homologous recombination"/>
    <property type="evidence" value="ECO:0007669"/>
    <property type="project" value="TreeGrafter"/>
</dbReference>
<gene>
    <name evidence="3" type="ORF">AFUS01_LOCUS25989</name>
</gene>
<accession>A0A8J2KCP4</accession>
<dbReference type="EMBL" id="CAJVCH010341329">
    <property type="protein sequence ID" value="CAG7815296.1"/>
    <property type="molecule type" value="Genomic_DNA"/>
</dbReference>
<dbReference type="FunFam" id="2.40.50.140:FF:000072">
    <property type="entry name" value="SOSS complex subunit B2"/>
    <property type="match status" value="1"/>
</dbReference>
<evidence type="ECO:0000256" key="1">
    <source>
        <dbReference type="ARBA" id="ARBA00023125"/>
    </source>
</evidence>
<feature type="region of interest" description="Disordered" evidence="2">
    <location>
        <begin position="91"/>
        <end position="133"/>
    </location>
</feature>
<dbReference type="GO" id="GO:0003677">
    <property type="term" value="F:DNA binding"/>
    <property type="evidence" value="ECO:0007669"/>
    <property type="project" value="UniProtKB-KW"/>
</dbReference>
<sequence length="133" mass="14061">MILITLDIGKASVTKDQHEVRSIRVADKSGSINLSLWDEPGTLLQPGDIIRVNKAYASVFKSALTLYIGKGGELHKLGDFCLVFSETPNMSEEVYNAPPPGGNNAPGAAPGGSGNNNAPARPPHSRKSNPPNK</sequence>
<dbReference type="OrthoDB" id="295715at2759"/>
<dbReference type="InterPro" id="IPR051231">
    <property type="entry name" value="SOSS-B"/>
</dbReference>
<evidence type="ECO:0000313" key="4">
    <source>
        <dbReference type="Proteomes" id="UP000708208"/>
    </source>
</evidence>
<name>A0A8J2KCP4_9HEXA</name>
<reference evidence="3" key="1">
    <citation type="submission" date="2021-06" db="EMBL/GenBank/DDBJ databases">
        <authorList>
            <person name="Hodson N. C."/>
            <person name="Mongue J. A."/>
            <person name="Jaron S. K."/>
        </authorList>
    </citation>
    <scope>NUCLEOTIDE SEQUENCE</scope>
</reference>
<dbReference type="CDD" id="cd04491">
    <property type="entry name" value="SoSSB_OBF"/>
    <property type="match status" value="1"/>
</dbReference>
<organism evidence="3 4">
    <name type="scientific">Allacma fusca</name>
    <dbReference type="NCBI Taxonomy" id="39272"/>
    <lineage>
        <taxon>Eukaryota</taxon>
        <taxon>Metazoa</taxon>
        <taxon>Ecdysozoa</taxon>
        <taxon>Arthropoda</taxon>
        <taxon>Hexapoda</taxon>
        <taxon>Collembola</taxon>
        <taxon>Symphypleona</taxon>
        <taxon>Sminthuridae</taxon>
        <taxon>Allacma</taxon>
    </lineage>
</organism>
<dbReference type="PANTHER" id="PTHR13356:SF0">
    <property type="entry name" value="SOSS COMPLEX SUBUNIT B HOMOLOG"/>
    <property type="match status" value="1"/>
</dbReference>
<comment type="caution">
    <text evidence="3">The sequence shown here is derived from an EMBL/GenBank/DDBJ whole genome shotgun (WGS) entry which is preliminary data.</text>
</comment>
<keyword evidence="1" id="KW-0238">DNA-binding</keyword>
<dbReference type="AlphaFoldDB" id="A0A8J2KCP4"/>
<evidence type="ECO:0000313" key="3">
    <source>
        <dbReference type="EMBL" id="CAG7815296.1"/>
    </source>
</evidence>
<dbReference type="GO" id="GO:0070876">
    <property type="term" value="C:SOSS complex"/>
    <property type="evidence" value="ECO:0007669"/>
    <property type="project" value="TreeGrafter"/>
</dbReference>
<keyword evidence="4" id="KW-1185">Reference proteome</keyword>
<protein>
    <recommendedName>
        <fullName evidence="5">SOSS complex subunit B1</fullName>
    </recommendedName>
</protein>
<evidence type="ECO:0000256" key="2">
    <source>
        <dbReference type="SAM" id="MobiDB-lite"/>
    </source>
</evidence>
<evidence type="ECO:0008006" key="5">
    <source>
        <dbReference type="Google" id="ProtNLM"/>
    </source>
</evidence>
<dbReference type="Proteomes" id="UP000708208">
    <property type="component" value="Unassembled WGS sequence"/>
</dbReference>